<dbReference type="HOGENOM" id="CLU_2726231_0_0_1"/>
<reference evidence="1" key="1">
    <citation type="journal article" date="2013" name="Nat. Commun.">
        <title>Whole-genome sequencing of Oryza brachyantha reveals mechanisms underlying Oryza genome evolution.</title>
        <authorList>
            <person name="Chen J."/>
            <person name="Huang Q."/>
            <person name="Gao D."/>
            <person name="Wang J."/>
            <person name="Lang Y."/>
            <person name="Liu T."/>
            <person name="Li B."/>
            <person name="Bai Z."/>
            <person name="Luis Goicoechea J."/>
            <person name="Liang C."/>
            <person name="Chen C."/>
            <person name="Zhang W."/>
            <person name="Sun S."/>
            <person name="Liao Y."/>
            <person name="Zhang X."/>
            <person name="Yang L."/>
            <person name="Song C."/>
            <person name="Wang M."/>
            <person name="Shi J."/>
            <person name="Liu G."/>
            <person name="Liu J."/>
            <person name="Zhou H."/>
            <person name="Zhou W."/>
            <person name="Yu Q."/>
            <person name="An N."/>
            <person name="Chen Y."/>
            <person name="Cai Q."/>
            <person name="Wang B."/>
            <person name="Liu B."/>
            <person name="Min J."/>
            <person name="Huang Y."/>
            <person name="Wu H."/>
            <person name="Li Z."/>
            <person name="Zhang Y."/>
            <person name="Yin Y."/>
            <person name="Song W."/>
            <person name="Jiang J."/>
            <person name="Jackson S.A."/>
            <person name="Wing R.A."/>
            <person name="Wang J."/>
            <person name="Chen M."/>
        </authorList>
    </citation>
    <scope>NUCLEOTIDE SEQUENCE [LARGE SCALE GENOMIC DNA]</scope>
    <source>
        <strain evidence="1">cv. IRGC 101232</strain>
    </source>
</reference>
<sequence>MLQMKPYFNSTAQLVTLDNYEVFAWALLRMTPSYLTWNHFMASSLVTLCWIPTRDLHLRRRATRYPARSRTT</sequence>
<accession>J3M4W0</accession>
<dbReference type="EnsemblPlants" id="OB05G16340.1">
    <property type="protein sequence ID" value="OB05G16340.1"/>
    <property type="gene ID" value="OB05G16340"/>
</dbReference>
<dbReference type="AlphaFoldDB" id="J3M4W0"/>
<protein>
    <submittedName>
        <fullName evidence="1">Uncharacterized protein</fullName>
    </submittedName>
</protein>
<organism evidence="1">
    <name type="scientific">Oryza brachyantha</name>
    <name type="common">malo sina</name>
    <dbReference type="NCBI Taxonomy" id="4533"/>
    <lineage>
        <taxon>Eukaryota</taxon>
        <taxon>Viridiplantae</taxon>
        <taxon>Streptophyta</taxon>
        <taxon>Embryophyta</taxon>
        <taxon>Tracheophyta</taxon>
        <taxon>Spermatophyta</taxon>
        <taxon>Magnoliopsida</taxon>
        <taxon>Liliopsida</taxon>
        <taxon>Poales</taxon>
        <taxon>Poaceae</taxon>
        <taxon>BOP clade</taxon>
        <taxon>Oryzoideae</taxon>
        <taxon>Oryzeae</taxon>
        <taxon>Oryzinae</taxon>
        <taxon>Oryza</taxon>
    </lineage>
</organism>
<evidence type="ECO:0000313" key="2">
    <source>
        <dbReference type="Proteomes" id="UP000006038"/>
    </source>
</evidence>
<name>J3M4W0_ORYBR</name>
<keyword evidence="2" id="KW-1185">Reference proteome</keyword>
<reference evidence="1" key="2">
    <citation type="submission" date="2013-04" db="UniProtKB">
        <authorList>
            <consortium name="EnsemblPlants"/>
        </authorList>
    </citation>
    <scope>IDENTIFICATION</scope>
</reference>
<proteinExistence type="predicted"/>
<dbReference type="Gramene" id="OB05G16340.1">
    <property type="protein sequence ID" value="OB05G16340.1"/>
    <property type="gene ID" value="OB05G16340"/>
</dbReference>
<dbReference type="Proteomes" id="UP000006038">
    <property type="component" value="Chromosome 5"/>
</dbReference>
<evidence type="ECO:0000313" key="1">
    <source>
        <dbReference type="EnsemblPlants" id="OB05G16340.1"/>
    </source>
</evidence>